<organism evidence="1 2">
    <name type="scientific">Chiloscyllium punctatum</name>
    <name type="common">Brownbanded bambooshark</name>
    <name type="synonym">Hemiscyllium punctatum</name>
    <dbReference type="NCBI Taxonomy" id="137246"/>
    <lineage>
        <taxon>Eukaryota</taxon>
        <taxon>Metazoa</taxon>
        <taxon>Chordata</taxon>
        <taxon>Craniata</taxon>
        <taxon>Vertebrata</taxon>
        <taxon>Chondrichthyes</taxon>
        <taxon>Elasmobranchii</taxon>
        <taxon>Galeomorphii</taxon>
        <taxon>Galeoidea</taxon>
        <taxon>Orectolobiformes</taxon>
        <taxon>Hemiscylliidae</taxon>
        <taxon>Chiloscyllium</taxon>
    </lineage>
</organism>
<gene>
    <name evidence="1" type="ORF">chiPu_0033641</name>
</gene>
<name>A0A401U2V6_CHIPU</name>
<dbReference type="AlphaFoldDB" id="A0A401U2V6"/>
<protein>
    <submittedName>
        <fullName evidence="1">Uncharacterized protein</fullName>
    </submittedName>
</protein>
<keyword evidence="2" id="KW-1185">Reference proteome</keyword>
<dbReference type="EMBL" id="BEZZ01268203">
    <property type="protein sequence ID" value="GCC49228.1"/>
    <property type="molecule type" value="Genomic_DNA"/>
</dbReference>
<proteinExistence type="predicted"/>
<comment type="caution">
    <text evidence="1">The sequence shown here is derived from an EMBL/GenBank/DDBJ whole genome shotgun (WGS) entry which is preliminary data.</text>
</comment>
<reference evidence="1 2" key="1">
    <citation type="journal article" date="2018" name="Nat. Ecol. Evol.">
        <title>Shark genomes provide insights into elasmobranch evolution and the origin of vertebrates.</title>
        <authorList>
            <person name="Hara Y"/>
            <person name="Yamaguchi K"/>
            <person name="Onimaru K"/>
            <person name="Kadota M"/>
            <person name="Koyanagi M"/>
            <person name="Keeley SD"/>
            <person name="Tatsumi K"/>
            <person name="Tanaka K"/>
            <person name="Motone F"/>
            <person name="Kageyama Y"/>
            <person name="Nozu R"/>
            <person name="Adachi N"/>
            <person name="Nishimura O"/>
            <person name="Nakagawa R"/>
            <person name="Tanegashima C"/>
            <person name="Kiyatake I"/>
            <person name="Matsumoto R"/>
            <person name="Murakumo K"/>
            <person name="Nishida K"/>
            <person name="Terakita A"/>
            <person name="Kuratani S"/>
            <person name="Sato K"/>
            <person name="Hyodo S Kuraku.S."/>
        </authorList>
    </citation>
    <scope>NUCLEOTIDE SEQUENCE [LARGE SCALE GENOMIC DNA]</scope>
</reference>
<dbReference type="Proteomes" id="UP000287033">
    <property type="component" value="Unassembled WGS sequence"/>
</dbReference>
<evidence type="ECO:0000313" key="1">
    <source>
        <dbReference type="EMBL" id="GCC49228.1"/>
    </source>
</evidence>
<accession>A0A401U2V6</accession>
<sequence>MPAAGVLEEGDVAIRQAALHLAAGEVVMVAEHVALLDRAAGDRLQDVADAVEGGFAAVDEDARALRRLVVGFAGVGGEAADQVEMGAGLQIGTLDQRRARAGAGGDDVGLAGRGVEVGDGLGGNPFAFELRGEFLGTRDGPIPDPDPL</sequence>
<evidence type="ECO:0000313" key="2">
    <source>
        <dbReference type="Proteomes" id="UP000287033"/>
    </source>
</evidence>